<dbReference type="Proteomes" id="UP000247612">
    <property type="component" value="Unassembled WGS sequence"/>
</dbReference>
<feature type="domain" description="BD-FAE-like" evidence="2">
    <location>
        <begin position="35"/>
        <end position="206"/>
    </location>
</feature>
<dbReference type="PANTHER" id="PTHR48081:SF13">
    <property type="entry name" value="ALPHA_BETA HYDROLASE"/>
    <property type="match status" value="1"/>
</dbReference>
<keyword evidence="5" id="KW-1185">Reference proteome</keyword>
<dbReference type="InterPro" id="IPR029058">
    <property type="entry name" value="AB_hydrolase_fold"/>
</dbReference>
<evidence type="ECO:0000256" key="1">
    <source>
        <dbReference type="ARBA" id="ARBA00022801"/>
    </source>
</evidence>
<accession>A0A318KN13</accession>
<reference evidence="3" key="2">
    <citation type="submission" date="2022-03" db="EMBL/GenBank/DDBJ databases">
        <title>First case of bacteraemia caused by Dielma fastidiosa in a patient hospitalised with diverticulitis.</title>
        <authorList>
            <person name="Forman-Ankjaer B."/>
            <person name="Hvid-Jensen F."/>
            <person name="Kobel C.M."/>
            <person name="Greve T."/>
        </authorList>
    </citation>
    <scope>NUCLEOTIDE SEQUENCE</scope>
    <source>
        <strain evidence="3">AUH_DF_2021</strain>
    </source>
</reference>
<evidence type="ECO:0000313" key="5">
    <source>
        <dbReference type="Proteomes" id="UP000247612"/>
    </source>
</evidence>
<dbReference type="EMBL" id="JALDAW010000016">
    <property type="protein sequence ID" value="MDY5168563.1"/>
    <property type="molecule type" value="Genomic_DNA"/>
</dbReference>
<dbReference type="AlphaFoldDB" id="A0A318KN13"/>
<dbReference type="Pfam" id="PF20434">
    <property type="entry name" value="BD-FAE"/>
    <property type="match status" value="2"/>
</dbReference>
<dbReference type="Gene3D" id="3.40.50.1820">
    <property type="entry name" value="alpha/beta hydrolase"/>
    <property type="match status" value="1"/>
</dbReference>
<gene>
    <name evidence="4" type="ORF">DES51_10994</name>
    <name evidence="3" type="ORF">MQE39_10600</name>
</gene>
<dbReference type="InterPro" id="IPR050300">
    <property type="entry name" value="GDXG_lipolytic_enzyme"/>
</dbReference>
<evidence type="ECO:0000259" key="2">
    <source>
        <dbReference type="Pfam" id="PF20434"/>
    </source>
</evidence>
<dbReference type="EMBL" id="QJKH01000009">
    <property type="protein sequence ID" value="PXX77842.1"/>
    <property type="molecule type" value="Genomic_DNA"/>
</dbReference>
<dbReference type="PANTHER" id="PTHR48081">
    <property type="entry name" value="AB HYDROLASE SUPERFAMILY PROTEIN C4A8.06C"/>
    <property type="match status" value="1"/>
</dbReference>
<reference evidence="4 5" key="1">
    <citation type="submission" date="2018-05" db="EMBL/GenBank/DDBJ databases">
        <title>Genomic Encyclopedia of Type Strains, Phase IV (KMG-IV): sequencing the most valuable type-strain genomes for metagenomic binning, comparative biology and taxonomic classification.</title>
        <authorList>
            <person name="Goeker M."/>
        </authorList>
    </citation>
    <scope>NUCLEOTIDE SEQUENCE [LARGE SCALE GENOMIC DNA]</scope>
    <source>
        <strain evidence="4 5">JC118</strain>
    </source>
</reference>
<feature type="domain" description="BD-FAE-like" evidence="2">
    <location>
        <begin position="216"/>
        <end position="274"/>
    </location>
</feature>
<dbReference type="Proteomes" id="UP001276902">
    <property type="component" value="Unassembled WGS sequence"/>
</dbReference>
<dbReference type="RefSeq" id="WP_022939039.1">
    <property type="nucleotide sequence ID" value="NZ_BAABZA010000010.1"/>
</dbReference>
<proteinExistence type="predicted"/>
<protein>
    <submittedName>
        <fullName evidence="4">Acetyl esterase/lipase</fullName>
    </submittedName>
    <submittedName>
        <fullName evidence="3">Alpha/beta hydrolase</fullName>
    </submittedName>
</protein>
<sequence>MTKRMWAAADGKLEIEGKRGSFDIAYGNASELQKLDIWLPDTEQEKVPFIFIIHGGGFMALDKRDCEMAHAIKETIKRGFAAVSLNYRMTQEVKFPEPIRDIKQAIRFIKKHGAEYQLDTEKMMVWGGSAGGYLTLMAALFNNEAYFDNPDDENADVQFKIDGAIAWYPITEFATLDHQLQTNSLINKYLRKEIKDQHECYVNAMPESEENAFPYHASLDSAGSILLGENCCVDNELTRKASPIYYIKSDMPRIYIQHGSGDEIVPMQQSIDFALKANELCGEERVICEIVPDAIHGSMLFETADNYDKLFAFIHAIMD</sequence>
<name>A0A318KN13_9FIRM</name>
<dbReference type="STRING" id="1034346.GCA_000313565_02755"/>
<evidence type="ECO:0000313" key="4">
    <source>
        <dbReference type="EMBL" id="PXX77842.1"/>
    </source>
</evidence>
<evidence type="ECO:0000313" key="3">
    <source>
        <dbReference type="EMBL" id="MDY5168563.1"/>
    </source>
</evidence>
<keyword evidence="1 3" id="KW-0378">Hydrolase</keyword>
<dbReference type="GO" id="GO:0016787">
    <property type="term" value="F:hydrolase activity"/>
    <property type="evidence" value="ECO:0007669"/>
    <property type="project" value="UniProtKB-KW"/>
</dbReference>
<comment type="caution">
    <text evidence="4">The sequence shown here is derived from an EMBL/GenBank/DDBJ whole genome shotgun (WGS) entry which is preliminary data.</text>
</comment>
<dbReference type="OrthoDB" id="24847at2"/>
<dbReference type="InterPro" id="IPR049492">
    <property type="entry name" value="BD-FAE-like_dom"/>
</dbReference>
<dbReference type="SUPFAM" id="SSF53474">
    <property type="entry name" value="alpha/beta-Hydrolases"/>
    <property type="match status" value="1"/>
</dbReference>
<organism evidence="4 5">
    <name type="scientific">Dielma fastidiosa</name>
    <dbReference type="NCBI Taxonomy" id="1034346"/>
    <lineage>
        <taxon>Bacteria</taxon>
        <taxon>Bacillati</taxon>
        <taxon>Bacillota</taxon>
        <taxon>Erysipelotrichia</taxon>
        <taxon>Erysipelotrichales</taxon>
        <taxon>Erysipelotrichaceae</taxon>
        <taxon>Dielma</taxon>
    </lineage>
</organism>